<proteinExistence type="predicted"/>
<dbReference type="RefSeq" id="WP_106771317.1">
    <property type="nucleotide sequence ID" value="NZ_PXYK01000005.1"/>
</dbReference>
<keyword evidence="4" id="KW-1185">Reference proteome</keyword>
<dbReference type="Pfam" id="PF20434">
    <property type="entry name" value="BD-FAE"/>
    <property type="match status" value="1"/>
</dbReference>
<feature type="domain" description="BD-FAE-like" evidence="2">
    <location>
        <begin position="60"/>
        <end position="185"/>
    </location>
</feature>
<dbReference type="PANTHER" id="PTHR48081">
    <property type="entry name" value="AB HYDROLASE SUPERFAMILY PROTEIN C4A8.06C"/>
    <property type="match status" value="1"/>
</dbReference>
<dbReference type="PANTHER" id="PTHR48081:SF33">
    <property type="entry name" value="KYNURENINE FORMAMIDASE"/>
    <property type="match status" value="1"/>
</dbReference>
<reference evidence="3 4" key="1">
    <citation type="submission" date="2018-03" db="EMBL/GenBank/DDBJ databases">
        <title>The draft genome of Mesorhizobium sp. 6GN-30.</title>
        <authorList>
            <person name="Liu L."/>
            <person name="Li L."/>
            <person name="Wang T."/>
            <person name="Zhang X."/>
            <person name="Liang L."/>
        </authorList>
    </citation>
    <scope>NUCLEOTIDE SEQUENCE [LARGE SCALE GENOMIC DNA]</scope>
    <source>
        <strain evidence="3 4">6GN30</strain>
    </source>
</reference>
<dbReference type="InterPro" id="IPR029058">
    <property type="entry name" value="AB_hydrolase_fold"/>
</dbReference>
<organism evidence="3 4">
    <name type="scientific">Kumtagia ephedrae</name>
    <dbReference type="NCBI Taxonomy" id="2116701"/>
    <lineage>
        <taxon>Bacteria</taxon>
        <taxon>Pseudomonadati</taxon>
        <taxon>Pseudomonadota</taxon>
        <taxon>Alphaproteobacteria</taxon>
        <taxon>Hyphomicrobiales</taxon>
        <taxon>Phyllobacteriaceae</taxon>
        <taxon>Kumtagia</taxon>
    </lineage>
</organism>
<evidence type="ECO:0000313" key="4">
    <source>
        <dbReference type="Proteomes" id="UP000241229"/>
    </source>
</evidence>
<accession>A0A2P7SL76</accession>
<dbReference type="Gene3D" id="3.40.50.1820">
    <property type="entry name" value="alpha/beta hydrolase"/>
    <property type="match status" value="1"/>
</dbReference>
<evidence type="ECO:0000256" key="1">
    <source>
        <dbReference type="ARBA" id="ARBA00022801"/>
    </source>
</evidence>
<dbReference type="AlphaFoldDB" id="A0A2P7SL76"/>
<comment type="caution">
    <text evidence="3">The sequence shown here is derived from an EMBL/GenBank/DDBJ whole genome shotgun (WGS) entry which is preliminary data.</text>
</comment>
<name>A0A2P7SL76_9HYPH</name>
<dbReference type="Proteomes" id="UP000241229">
    <property type="component" value="Unassembled WGS sequence"/>
</dbReference>
<gene>
    <name evidence="3" type="ORF">C7I84_06335</name>
</gene>
<protein>
    <submittedName>
        <fullName evidence="3">Alpha/beta hydrolase</fullName>
    </submittedName>
</protein>
<evidence type="ECO:0000313" key="3">
    <source>
        <dbReference type="EMBL" id="PSJ63254.1"/>
    </source>
</evidence>
<dbReference type="EMBL" id="PXYK01000005">
    <property type="protein sequence ID" value="PSJ63254.1"/>
    <property type="molecule type" value="Genomic_DNA"/>
</dbReference>
<dbReference type="GO" id="GO:0016787">
    <property type="term" value="F:hydrolase activity"/>
    <property type="evidence" value="ECO:0007669"/>
    <property type="project" value="UniProtKB-KW"/>
</dbReference>
<dbReference type="InterPro" id="IPR050300">
    <property type="entry name" value="GDXG_lipolytic_enzyme"/>
</dbReference>
<dbReference type="InterPro" id="IPR049492">
    <property type="entry name" value="BD-FAE-like_dom"/>
</dbReference>
<dbReference type="OrthoDB" id="9771666at2"/>
<evidence type="ECO:0000259" key="2">
    <source>
        <dbReference type="Pfam" id="PF20434"/>
    </source>
</evidence>
<dbReference type="SUPFAM" id="SSF53474">
    <property type="entry name" value="alpha/beta-Hydrolases"/>
    <property type="match status" value="1"/>
</dbReference>
<sequence length="278" mass="29984">MLEHHIADWDGAYANGPNIAGSDRWPGAWVEPARAFRETLSAAGRAKLDITYGDKPRNRLDLFLPEAAPKGLVAFIHGGYWKAFDKSFWSHLAAGPVGRGYAVAMPSYTLCPENRIGGIVREVGAAVEKTATLVEGPLMLTGHSAGGHLASRMVSLTTPLPAAVRDRIRNVVSISGVHDLRPLMRTAMNETLAIDEAEAIAESPALLRPMDGARITCWVGGGERAEFLRQNDLLANVWTGLGATTSTVVEPDRHHFSVIDGLADPSHPLTRTLLAERD</sequence>
<keyword evidence="1 3" id="KW-0378">Hydrolase</keyword>